<evidence type="ECO:0000256" key="5">
    <source>
        <dbReference type="SAM" id="Phobius"/>
    </source>
</evidence>
<comment type="subcellular location">
    <subcellularLocation>
        <location evidence="1">Membrane</location>
        <topology evidence="1">Multi-pass membrane protein</topology>
    </subcellularLocation>
</comment>
<dbReference type="EMBL" id="VIGC01000032">
    <property type="protein sequence ID" value="TQE93837.1"/>
    <property type="molecule type" value="Genomic_DNA"/>
</dbReference>
<feature type="transmembrane region" description="Helical" evidence="5">
    <location>
        <begin position="717"/>
        <end position="735"/>
    </location>
</feature>
<dbReference type="RefSeq" id="WP_141611866.1">
    <property type="nucleotide sequence ID" value="NZ_VIGC02000032.1"/>
</dbReference>
<keyword evidence="3 5" id="KW-1133">Transmembrane helix</keyword>
<feature type="transmembrane region" description="Helical" evidence="5">
    <location>
        <begin position="470"/>
        <end position="499"/>
    </location>
</feature>
<feature type="transmembrane region" description="Helical" evidence="5">
    <location>
        <begin position="599"/>
        <end position="619"/>
    </location>
</feature>
<feature type="transmembrane region" description="Helical" evidence="5">
    <location>
        <begin position="863"/>
        <end position="884"/>
    </location>
</feature>
<keyword evidence="8" id="KW-1185">Reference proteome</keyword>
<evidence type="ECO:0000313" key="8">
    <source>
        <dbReference type="Proteomes" id="UP000317371"/>
    </source>
</evidence>
<dbReference type="Gene3D" id="3.20.20.80">
    <property type="entry name" value="Glycosidases"/>
    <property type="match status" value="1"/>
</dbReference>
<dbReference type="InParanoid" id="A0A540VAP1"/>
<sequence length="889" mass="96350">MKTPSAATVGSPRPGQGALSARLRRGLAALRLALLFSIFCHLVLLAGLERRTMQEAGWGLDTPAVATEAAPPFLGVTVALEQYNAQARQQVLAELQEAGFGWVRQRFDWGQMEPAPGRYRWQESDAILQSIRQAGLVPVVVLDGSPAWSRSPTDQGIHDNPLAPPEDPATLAAFAGAFARRYGDQVRYYQIWDEPNIAPHWGNRHIEPVAYAYLLQAAAQAIRAQDPDAVILTAALAPTQDRGHTAVDEIYFLQRLYAAGAAPSFDAVAVQPFGFGHTPEDPRQRLDVLNFQRVALIRRAMQAAGDGTTPIWAIRFGWNRRTDSLWGTVRPELQEEFAARAVELAASRWPWLVAMGWALERPATPQTDPAWGFALTPTLARTLGQAAQARNAAVAVASPSPSFSLLDWIPWCLLLAGFAVVLWRGWAAAALLPWADWRRQLGGWPLSLQLLLWGCVLGTYYLATWPPLLALCLLALAFLASVHPQAGLWLVAALLPFYFQHKEITLVDQRLILPPAQAALLGLVPGLMARLRQVKAWPLDRWDGLALAWLGINLAASLNVWHWAAYGRGLWDLALMPLAGFWAVRLLATTPRERHRMALALFGGGLLAALVGLGSWLAGGGTTADGVRRLVGATFSPNHTALYLVRTLFLGLGLAWTWQSGWRRVGGWLASAMVAVALALTASRGAILLGIPAGLATLAWLGRSAWLRSGLGGGKRWMGAALLATLLALAAFPLAQRLGNSATVAERLLVWQRTLRLWQDVPWLGVGPGGFFWRFPAYLAGASGVDPNLRHPHNLWLELAAFWGVAGLLWFGVAGLFLVRATRAGNGLSGAPGHRLSPAVASGLLAGLMAALAHAQVDAFMALADLAAWNWLALALLVPPWPVCPRESR</sequence>
<dbReference type="GO" id="GO:0016874">
    <property type="term" value="F:ligase activity"/>
    <property type="evidence" value="ECO:0007669"/>
    <property type="project" value="UniProtKB-KW"/>
</dbReference>
<keyword evidence="2 5" id="KW-0812">Transmembrane</keyword>
<feature type="transmembrane region" description="Helical" evidence="5">
    <location>
        <begin position="408"/>
        <end position="426"/>
    </location>
</feature>
<dbReference type="GO" id="GO:0016020">
    <property type="term" value="C:membrane"/>
    <property type="evidence" value="ECO:0007669"/>
    <property type="project" value="UniProtKB-SubCell"/>
</dbReference>
<dbReference type="Pfam" id="PF04932">
    <property type="entry name" value="Wzy_C"/>
    <property type="match status" value="1"/>
</dbReference>
<dbReference type="PANTHER" id="PTHR12631">
    <property type="entry name" value="ALPHA-L-IDURONIDASE"/>
    <property type="match status" value="1"/>
</dbReference>
<keyword evidence="4 5" id="KW-0472">Membrane</keyword>
<dbReference type="GO" id="GO:0004553">
    <property type="term" value="F:hydrolase activity, hydrolyzing O-glycosyl compounds"/>
    <property type="evidence" value="ECO:0007669"/>
    <property type="project" value="TreeGrafter"/>
</dbReference>
<feature type="transmembrane region" description="Helical" evidence="5">
    <location>
        <begin position="570"/>
        <end position="587"/>
    </location>
</feature>
<feature type="transmembrane region" description="Helical" evidence="5">
    <location>
        <begin position="800"/>
        <end position="819"/>
    </location>
</feature>
<proteinExistence type="predicted"/>
<accession>A0A540VAP1</accession>
<dbReference type="PANTHER" id="PTHR12631:SF10">
    <property type="entry name" value="BETA-XYLOSIDASE-LIKE PROTEIN-RELATED"/>
    <property type="match status" value="1"/>
</dbReference>
<feature type="domain" description="O-antigen ligase-related" evidence="6">
    <location>
        <begin position="670"/>
        <end position="811"/>
    </location>
</feature>
<reference evidence="7 8" key="1">
    <citation type="submission" date="2019-06" db="EMBL/GenBank/DDBJ databases">
        <title>Genome sequence of Litorilinea aerophila BAA-2444.</title>
        <authorList>
            <person name="Maclea K.S."/>
            <person name="Maurais E.G."/>
            <person name="Iannazzi L.C."/>
        </authorList>
    </citation>
    <scope>NUCLEOTIDE SEQUENCE [LARGE SCALE GENOMIC DNA]</scope>
    <source>
        <strain evidence="7 8">ATCC BAA-2444</strain>
    </source>
</reference>
<evidence type="ECO:0000256" key="1">
    <source>
        <dbReference type="ARBA" id="ARBA00004141"/>
    </source>
</evidence>
<dbReference type="AlphaFoldDB" id="A0A540VAP1"/>
<dbReference type="InterPro" id="IPR051923">
    <property type="entry name" value="Glycosyl_Hydrolase_39"/>
</dbReference>
<feature type="transmembrane region" description="Helical" evidence="5">
    <location>
        <begin position="639"/>
        <end position="658"/>
    </location>
</feature>
<dbReference type="InterPro" id="IPR007016">
    <property type="entry name" value="O-antigen_ligase-rel_domated"/>
</dbReference>
<feature type="transmembrane region" description="Helical" evidence="5">
    <location>
        <begin position="544"/>
        <end position="564"/>
    </location>
</feature>
<evidence type="ECO:0000256" key="4">
    <source>
        <dbReference type="ARBA" id="ARBA00023136"/>
    </source>
</evidence>
<evidence type="ECO:0000259" key="6">
    <source>
        <dbReference type="Pfam" id="PF04932"/>
    </source>
</evidence>
<feature type="transmembrane region" description="Helical" evidence="5">
    <location>
        <begin position="446"/>
        <end position="463"/>
    </location>
</feature>
<dbReference type="OrthoDB" id="141191at2"/>
<evidence type="ECO:0000256" key="2">
    <source>
        <dbReference type="ARBA" id="ARBA00022692"/>
    </source>
</evidence>
<evidence type="ECO:0000256" key="3">
    <source>
        <dbReference type="ARBA" id="ARBA00022989"/>
    </source>
</evidence>
<feature type="transmembrane region" description="Helical" evidence="5">
    <location>
        <begin position="839"/>
        <end position="857"/>
    </location>
</feature>
<protein>
    <submittedName>
        <fullName evidence="7">O-antigen ligase family protein</fullName>
    </submittedName>
</protein>
<feature type="transmembrane region" description="Helical" evidence="5">
    <location>
        <begin position="28"/>
        <end position="48"/>
    </location>
</feature>
<gene>
    <name evidence="7" type="ORF">FKZ61_19630</name>
</gene>
<dbReference type="Proteomes" id="UP000317371">
    <property type="component" value="Unassembled WGS sequence"/>
</dbReference>
<organism evidence="7 8">
    <name type="scientific">Litorilinea aerophila</name>
    <dbReference type="NCBI Taxonomy" id="1204385"/>
    <lineage>
        <taxon>Bacteria</taxon>
        <taxon>Bacillati</taxon>
        <taxon>Chloroflexota</taxon>
        <taxon>Caldilineae</taxon>
        <taxon>Caldilineales</taxon>
        <taxon>Caldilineaceae</taxon>
        <taxon>Litorilinea</taxon>
    </lineage>
</organism>
<dbReference type="SUPFAM" id="SSF51445">
    <property type="entry name" value="(Trans)glycosidases"/>
    <property type="match status" value="1"/>
</dbReference>
<dbReference type="InterPro" id="IPR017853">
    <property type="entry name" value="GH"/>
</dbReference>
<comment type="caution">
    <text evidence="7">The sequence shown here is derived from an EMBL/GenBank/DDBJ whole genome shotgun (WGS) entry which is preliminary data.</text>
</comment>
<keyword evidence="7" id="KW-0436">Ligase</keyword>
<evidence type="ECO:0000313" key="7">
    <source>
        <dbReference type="EMBL" id="TQE93837.1"/>
    </source>
</evidence>
<name>A0A540VAP1_9CHLR</name>